<comment type="catalytic activity">
    <reaction evidence="10 11">
        <text>a lipid X + a UDP-2-N,3-O-bis[(3R)-3-hydroxyacyl]-alpha-D-glucosamine = a lipid A disaccharide + UDP + H(+)</text>
        <dbReference type="Rhea" id="RHEA:67828"/>
        <dbReference type="ChEBI" id="CHEBI:15378"/>
        <dbReference type="ChEBI" id="CHEBI:58223"/>
        <dbReference type="ChEBI" id="CHEBI:137748"/>
        <dbReference type="ChEBI" id="CHEBI:176338"/>
        <dbReference type="ChEBI" id="CHEBI:176343"/>
        <dbReference type="EC" id="2.4.1.182"/>
    </reaction>
</comment>
<evidence type="ECO:0000256" key="2">
    <source>
        <dbReference type="ARBA" id="ARBA00007868"/>
    </source>
</evidence>
<evidence type="ECO:0000313" key="13">
    <source>
        <dbReference type="Proteomes" id="UP000019250"/>
    </source>
</evidence>
<comment type="pathway">
    <text evidence="11">Bacterial outer membrane biogenesis; LPS lipid A biosynthesis.</text>
</comment>
<evidence type="ECO:0000256" key="7">
    <source>
        <dbReference type="ARBA" id="ARBA00022676"/>
    </source>
</evidence>
<keyword evidence="8 11" id="KW-0808">Transferase</keyword>
<evidence type="ECO:0000256" key="8">
    <source>
        <dbReference type="ARBA" id="ARBA00022679"/>
    </source>
</evidence>
<evidence type="ECO:0000313" key="12">
    <source>
        <dbReference type="EMBL" id="EUK18582.1"/>
    </source>
</evidence>
<reference evidence="12 13" key="1">
    <citation type="journal article" date="2014" name="Genome Announc.">
        <title>Draft Genome Sequence of Commensalibacter papalotli MX01, a Symbiont Identified from the Guts of Overwintering Monarch Butterflies.</title>
        <authorList>
            <person name="Servin-Garciduenas L.E."/>
            <person name="Sanchez-Quinto A."/>
            <person name="Martinez-Romero E."/>
        </authorList>
    </citation>
    <scope>NUCLEOTIDE SEQUENCE [LARGE SCALE GENOMIC DNA]</scope>
    <source>
        <strain evidence="13">MX-MONARCH01</strain>
    </source>
</reference>
<dbReference type="Proteomes" id="UP000019250">
    <property type="component" value="Unassembled WGS sequence"/>
</dbReference>
<dbReference type="AlphaFoldDB" id="W7DMP0"/>
<dbReference type="InterPro" id="IPR003835">
    <property type="entry name" value="Glyco_trans_19"/>
</dbReference>
<comment type="function">
    <text evidence="1 11">Condensation of UDP-2,3-diacylglucosamine and 2,3-diacylglucosamine-1-phosphate to form lipid A disaccharide, a precursor of lipid A, a phosphorylated glycolipid that anchors the lipopolysaccharide to the outer membrane of the cell.</text>
</comment>
<dbReference type="PANTHER" id="PTHR30372">
    <property type="entry name" value="LIPID-A-DISACCHARIDE SYNTHASE"/>
    <property type="match status" value="1"/>
</dbReference>
<comment type="caution">
    <text evidence="12">The sequence shown here is derived from an EMBL/GenBank/DDBJ whole genome shotgun (WGS) entry which is preliminary data.</text>
</comment>
<evidence type="ECO:0000256" key="3">
    <source>
        <dbReference type="ARBA" id="ARBA00012687"/>
    </source>
</evidence>
<dbReference type="OrthoDB" id="9801642at2"/>
<evidence type="ECO:0000256" key="1">
    <source>
        <dbReference type="ARBA" id="ARBA00002056"/>
    </source>
</evidence>
<dbReference type="GO" id="GO:0009245">
    <property type="term" value="P:lipid A biosynthetic process"/>
    <property type="evidence" value="ECO:0007669"/>
    <property type="project" value="UniProtKB-UniRule"/>
</dbReference>
<keyword evidence="7 11" id="KW-0328">Glycosyltransferase</keyword>
<gene>
    <name evidence="11" type="primary">lpxB</name>
    <name evidence="12" type="ORF">COMX_02500</name>
</gene>
<evidence type="ECO:0000256" key="9">
    <source>
        <dbReference type="ARBA" id="ARBA00023098"/>
    </source>
</evidence>
<evidence type="ECO:0000256" key="4">
    <source>
        <dbReference type="ARBA" id="ARBA00020902"/>
    </source>
</evidence>
<dbReference type="Gene3D" id="3.40.50.2000">
    <property type="entry name" value="Glycogen Phosphorylase B"/>
    <property type="match status" value="1"/>
</dbReference>
<comment type="similarity">
    <text evidence="2 11">Belongs to the LpxB family.</text>
</comment>
<dbReference type="GO" id="GO:0005543">
    <property type="term" value="F:phospholipid binding"/>
    <property type="evidence" value="ECO:0007669"/>
    <property type="project" value="TreeGrafter"/>
</dbReference>
<dbReference type="SUPFAM" id="SSF53756">
    <property type="entry name" value="UDP-Glycosyltransferase/glycogen phosphorylase"/>
    <property type="match status" value="1"/>
</dbReference>
<dbReference type="NCBIfam" id="TIGR00215">
    <property type="entry name" value="lpxB"/>
    <property type="match status" value="1"/>
</dbReference>
<dbReference type="PATRIC" id="fig|1208583.4.peg.504"/>
<accession>W7DMP0</accession>
<dbReference type="RefSeq" id="WP_034336639.1">
    <property type="nucleotide sequence ID" value="NZ_ATSX01000001.1"/>
</dbReference>
<keyword evidence="9 11" id="KW-0443">Lipid metabolism</keyword>
<evidence type="ECO:0000256" key="11">
    <source>
        <dbReference type="HAMAP-Rule" id="MF_00392"/>
    </source>
</evidence>
<evidence type="ECO:0000256" key="10">
    <source>
        <dbReference type="ARBA" id="ARBA00048975"/>
    </source>
</evidence>
<proteinExistence type="inferred from homology"/>
<keyword evidence="13" id="KW-1185">Reference proteome</keyword>
<sequence>MSATTHKIWLLAGETSGDELGAKLIKALRHFNPDLKFYGVGGTKMQEQGMEILFPMQDLAVMGLVEVLPKIHMLSNRLNQAAQDIQLKQPDVVVTIDSPGFSLRLLKKIADLHIPRVHYVAPQVWAWHESRVKKFPGLWEKLLCLLPFEKSFFAKHGLDSAFVGHPILETDVHHGNGQQFRKEHQVPETAPVLLLMPGSRRSELPKLMPVFKQTLVLLKRQLHDVVAVIPTSPLAKEHVEHTVQDWPIKPIIIHDQQDKYNAYAAANAALTKSGTTTLELALAKVPMIVTYRVNPITAMIARRMIKVPYVCMLNLLANKEVVPELLQEDCNPAHLTATLLGLLTDPQKAKAQQDAFTEIMHQLSGPNNELPSRVAAKEILGMING</sequence>
<dbReference type="GO" id="GO:0008915">
    <property type="term" value="F:lipid-A-disaccharide synthase activity"/>
    <property type="evidence" value="ECO:0007669"/>
    <property type="project" value="UniProtKB-UniRule"/>
</dbReference>
<dbReference type="HAMAP" id="MF_00392">
    <property type="entry name" value="LpxB"/>
    <property type="match status" value="1"/>
</dbReference>
<name>W7DMP0_9PROT</name>
<dbReference type="UniPathway" id="UPA00973"/>
<organism evidence="12 13">
    <name type="scientific">Commensalibacter papalotli</name>
    <name type="common">ex Servin-Garciduenas et al. 2014</name>
    <dbReference type="NCBI Taxonomy" id="1208583"/>
    <lineage>
        <taxon>Bacteria</taxon>
        <taxon>Pseudomonadati</taxon>
        <taxon>Pseudomonadota</taxon>
        <taxon>Alphaproteobacteria</taxon>
        <taxon>Acetobacterales</taxon>
        <taxon>Acetobacteraceae</taxon>
    </lineage>
</organism>
<dbReference type="STRING" id="1208583.COMX_02500"/>
<dbReference type="GO" id="GO:0016020">
    <property type="term" value="C:membrane"/>
    <property type="evidence" value="ECO:0007669"/>
    <property type="project" value="GOC"/>
</dbReference>
<keyword evidence="5 11" id="KW-0444">Lipid biosynthesis</keyword>
<protein>
    <recommendedName>
        <fullName evidence="4 11">Lipid-A-disaccharide synthase</fullName>
        <ecNumber evidence="3 11">2.4.1.182</ecNumber>
    </recommendedName>
</protein>
<evidence type="ECO:0000256" key="6">
    <source>
        <dbReference type="ARBA" id="ARBA00022556"/>
    </source>
</evidence>
<dbReference type="PANTHER" id="PTHR30372:SF4">
    <property type="entry name" value="LIPID-A-DISACCHARIDE SYNTHASE, MITOCHONDRIAL-RELATED"/>
    <property type="match status" value="1"/>
</dbReference>
<dbReference type="EMBL" id="ATSX01000001">
    <property type="protein sequence ID" value="EUK18582.1"/>
    <property type="molecule type" value="Genomic_DNA"/>
</dbReference>
<keyword evidence="6 11" id="KW-0441">Lipid A biosynthesis</keyword>
<evidence type="ECO:0000256" key="5">
    <source>
        <dbReference type="ARBA" id="ARBA00022516"/>
    </source>
</evidence>
<dbReference type="eggNOG" id="COG0763">
    <property type="taxonomic scope" value="Bacteria"/>
</dbReference>
<dbReference type="EC" id="2.4.1.182" evidence="3 11"/>
<dbReference type="Pfam" id="PF02684">
    <property type="entry name" value="LpxB"/>
    <property type="match status" value="1"/>
</dbReference>